<feature type="transmembrane region" description="Helical" evidence="1">
    <location>
        <begin position="405"/>
        <end position="428"/>
    </location>
</feature>
<keyword evidence="1" id="KW-0472">Membrane</keyword>
<keyword evidence="1" id="KW-0812">Transmembrane</keyword>
<accession>A0A0G4IKK3</accession>
<reference evidence="2 3" key="1">
    <citation type="submission" date="2015-02" db="EMBL/GenBank/DDBJ databases">
        <authorList>
            <person name="Chooi Y.-H."/>
        </authorList>
    </citation>
    <scope>NUCLEOTIDE SEQUENCE [LARGE SCALE GENOMIC DNA]</scope>
    <source>
        <strain evidence="2">E3</strain>
    </source>
</reference>
<keyword evidence="1" id="KW-1133">Transmembrane helix</keyword>
<name>A0A0G4IKK3_PLABS</name>
<feature type="non-terminal residue" evidence="2">
    <location>
        <position position="1"/>
    </location>
</feature>
<protein>
    <submittedName>
        <fullName evidence="2">Uncharacterized protein</fullName>
    </submittedName>
</protein>
<evidence type="ECO:0000313" key="3">
    <source>
        <dbReference type="Proteomes" id="UP000039324"/>
    </source>
</evidence>
<keyword evidence="3" id="KW-1185">Reference proteome</keyword>
<feature type="transmembrane region" description="Helical" evidence="1">
    <location>
        <begin position="158"/>
        <end position="181"/>
    </location>
</feature>
<dbReference type="Proteomes" id="UP000039324">
    <property type="component" value="Unassembled WGS sequence"/>
</dbReference>
<feature type="transmembrane region" description="Helical" evidence="1">
    <location>
        <begin position="342"/>
        <end position="363"/>
    </location>
</feature>
<feature type="transmembrane region" description="Helical" evidence="1">
    <location>
        <begin position="370"/>
        <end position="393"/>
    </location>
</feature>
<evidence type="ECO:0000256" key="1">
    <source>
        <dbReference type="SAM" id="Phobius"/>
    </source>
</evidence>
<feature type="transmembrane region" description="Helical" evidence="1">
    <location>
        <begin position="308"/>
        <end position="330"/>
    </location>
</feature>
<evidence type="ECO:0000313" key="2">
    <source>
        <dbReference type="EMBL" id="CEO95786.1"/>
    </source>
</evidence>
<organism evidence="2 3">
    <name type="scientific">Plasmodiophora brassicae</name>
    <name type="common">Clubroot disease agent</name>
    <dbReference type="NCBI Taxonomy" id="37360"/>
    <lineage>
        <taxon>Eukaryota</taxon>
        <taxon>Sar</taxon>
        <taxon>Rhizaria</taxon>
        <taxon>Endomyxa</taxon>
        <taxon>Phytomyxea</taxon>
        <taxon>Plasmodiophorida</taxon>
        <taxon>Plasmodiophoridae</taxon>
        <taxon>Plasmodiophora</taxon>
    </lineage>
</organism>
<feature type="transmembrane region" description="Helical" evidence="1">
    <location>
        <begin position="266"/>
        <end position="287"/>
    </location>
</feature>
<dbReference type="EMBL" id="CDSF01000035">
    <property type="protein sequence ID" value="CEO95786.1"/>
    <property type="molecule type" value="Genomic_DNA"/>
</dbReference>
<feature type="transmembrane region" description="Helical" evidence="1">
    <location>
        <begin position="201"/>
        <end position="223"/>
    </location>
</feature>
<gene>
    <name evidence="2" type="ORF">PBRA_004499</name>
</gene>
<dbReference type="AlphaFoldDB" id="A0A0G4IKK3"/>
<proteinExistence type="predicted"/>
<feature type="transmembrane region" description="Helical" evidence="1">
    <location>
        <begin position="235"/>
        <end position="254"/>
    </location>
</feature>
<sequence>ARACLQRDLPIETLAQAARAVQVCWAGHAASSSSSSSSRWAMLLIAHCEGIARQFSVDVIYREDAYVESFCANQAALAHMYLHVQRPSRAVLALQTSLRVIYSRSPLQEPFTEYMSKTLLLLATAYANQGDMTSILGGGTARISAKDWQDRCVTTTQVFGGTTISVAGLLTLFIIVAIATFPSVNPALTMGDIGFARVQMAIFAAIVATYGLLSMTVFVGETWATTKHDFWHGALLGYSVPLSLFLLAQATFWFQLGSATDAGVSVLSAMLSGLSFGGTFVYAFILAKPEAAQLAAGNVWMFKNRGAEISLLALFCLALLGAAVMNFIAASLPGLLSTEQFSLAWIGIIFIGAITFVAFMRYVDTPGRRILGSVFGVTLAVFAICVLQFFQFVAIEYKDSADRTAMAALLLNGIVAVLGFPVLISLAMMDFRNVRAGQVRAKALGAGTVLEVSEEA</sequence>